<dbReference type="PROSITE" id="PS50943">
    <property type="entry name" value="HTH_CROC1"/>
    <property type="match status" value="1"/>
</dbReference>
<dbReference type="PANTHER" id="PTHR40455:SF1">
    <property type="entry name" value="ANTITOXIN HIGA"/>
    <property type="match status" value="1"/>
</dbReference>
<dbReference type="STRING" id="368603.AYY16_16470"/>
<dbReference type="PANTHER" id="PTHR40455">
    <property type="entry name" value="ANTITOXIN HIGA"/>
    <property type="match status" value="1"/>
</dbReference>
<gene>
    <name evidence="2" type="ORF">AYY17_03680</name>
</gene>
<dbReference type="Proteomes" id="UP000092247">
    <property type="component" value="Unassembled WGS sequence"/>
</dbReference>
<organism evidence="2 3">
    <name type="scientific">Morganella psychrotolerans</name>
    <dbReference type="NCBI Taxonomy" id="368603"/>
    <lineage>
        <taxon>Bacteria</taxon>
        <taxon>Pseudomonadati</taxon>
        <taxon>Pseudomonadota</taxon>
        <taxon>Gammaproteobacteria</taxon>
        <taxon>Enterobacterales</taxon>
        <taxon>Morganellaceae</taxon>
        <taxon>Morganella</taxon>
    </lineage>
</organism>
<dbReference type="InterPro" id="IPR001387">
    <property type="entry name" value="Cro/C1-type_HTH"/>
</dbReference>
<dbReference type="RefSeq" id="WP_067423025.1">
    <property type="nucleotide sequence ID" value="NZ_LZEX01000012.1"/>
</dbReference>
<dbReference type="GO" id="GO:0006355">
    <property type="term" value="P:regulation of DNA-templated transcription"/>
    <property type="evidence" value="ECO:0007669"/>
    <property type="project" value="InterPro"/>
</dbReference>
<feature type="domain" description="HTH cro/C1-type" evidence="1">
    <location>
        <begin position="103"/>
        <end position="136"/>
    </location>
</feature>
<protein>
    <submittedName>
        <fullName evidence="2">Transcriptional regulator</fullName>
    </submittedName>
</protein>
<proteinExistence type="predicted"/>
<dbReference type="InterPro" id="IPR039060">
    <property type="entry name" value="Antitox_HigA"/>
</dbReference>
<sequence length="138" mass="15746">MIIIDAIQAANNLINIVPLLGGSHSRKDYEDAVKLVEHLVEHDPDNSLLDILCTKIDEYEDNAPEFRQFNDKLHESDSSVAVLRTLMDQYHLNTTDFPDEIGSRSFVSRILKGDRVLSLDHMRKLAARFNLPVTIFIK</sequence>
<dbReference type="InterPro" id="IPR010982">
    <property type="entry name" value="Lambda_DNA-bd_dom_sf"/>
</dbReference>
<evidence type="ECO:0000313" key="3">
    <source>
        <dbReference type="Proteomes" id="UP000092247"/>
    </source>
</evidence>
<comment type="caution">
    <text evidence="2">The sequence shown here is derived from an EMBL/GenBank/DDBJ whole genome shotgun (WGS) entry which is preliminary data.</text>
</comment>
<evidence type="ECO:0000313" key="2">
    <source>
        <dbReference type="EMBL" id="OBU07146.1"/>
    </source>
</evidence>
<dbReference type="EMBL" id="LZEX01000012">
    <property type="protein sequence ID" value="OBU07146.1"/>
    <property type="molecule type" value="Genomic_DNA"/>
</dbReference>
<dbReference type="AlphaFoldDB" id="A0A1B8HDP5"/>
<accession>A0A1B8HDP5</accession>
<name>A0A1B8HDP5_9GAMM</name>
<dbReference type="SUPFAM" id="SSF47413">
    <property type="entry name" value="lambda repressor-like DNA-binding domains"/>
    <property type="match status" value="1"/>
</dbReference>
<dbReference type="SMART" id="SM00530">
    <property type="entry name" value="HTH_XRE"/>
    <property type="match status" value="1"/>
</dbReference>
<evidence type="ECO:0000259" key="1">
    <source>
        <dbReference type="PROSITE" id="PS50943"/>
    </source>
</evidence>
<dbReference type="CDD" id="cd00093">
    <property type="entry name" value="HTH_XRE"/>
    <property type="match status" value="1"/>
</dbReference>
<dbReference type="GO" id="GO:0001046">
    <property type="term" value="F:core promoter sequence-specific DNA binding"/>
    <property type="evidence" value="ECO:0007669"/>
    <property type="project" value="TreeGrafter"/>
</dbReference>
<reference evidence="2 3" key="1">
    <citation type="submission" date="2016-06" db="EMBL/GenBank/DDBJ databases">
        <authorList>
            <person name="Kjaerup R.B."/>
            <person name="Dalgaard T.S."/>
            <person name="Juul-Madsen H.R."/>
        </authorList>
    </citation>
    <scope>NUCLEOTIDE SEQUENCE [LARGE SCALE GENOMIC DNA]</scope>
    <source>
        <strain evidence="2 3">GCSL-Mp3</strain>
    </source>
</reference>
<dbReference type="Gene3D" id="1.10.260.40">
    <property type="entry name" value="lambda repressor-like DNA-binding domains"/>
    <property type="match status" value="1"/>
</dbReference>